<comment type="caution">
    <text evidence="1">The sequence shown here is derived from an EMBL/GenBank/DDBJ whole genome shotgun (WGS) entry which is preliminary data.</text>
</comment>
<dbReference type="Proteomes" id="UP000037046">
    <property type="component" value="Unassembled WGS sequence"/>
</dbReference>
<evidence type="ECO:0000313" key="1">
    <source>
        <dbReference type="EMBL" id="KNX40251.1"/>
    </source>
</evidence>
<dbReference type="AlphaFoldDB" id="A0A0L6CRA1"/>
<dbReference type="EMBL" id="LGVV01000061">
    <property type="protein sequence ID" value="KNX40251.1"/>
    <property type="molecule type" value="Genomic_DNA"/>
</dbReference>
<evidence type="ECO:0000313" key="2">
    <source>
        <dbReference type="Proteomes" id="UP000037046"/>
    </source>
</evidence>
<name>A0A0L6CRA1_9RHOB</name>
<proteinExistence type="predicted"/>
<protein>
    <submittedName>
        <fullName evidence="1">Uncharacterized protein</fullName>
    </submittedName>
</protein>
<gene>
    <name evidence="1" type="ORF">ROTO_32280</name>
</gene>
<sequence>MLGDLQARRGQVEHLTPLHPLRHPRRQGAVTRAAMRRLMPFDKIGCRRLAQGVAPVANLAAAFLVGLATQAARCWLLQAITRRGLAAIVAVLGQLPAQIRVLFRHGRQRGFKLSDPAQSRGEELFKGGNLIHSTTDSEKSRRRHGIQTGTKTSRAQWQIGLTPKLTITPYRGGAWELPFTYEWKQSPRARYCRTRFCCAMHERLLFPLQGGIKLYAVAENSVLRSRAVRFGHFR</sequence>
<keyword evidence="2" id="KW-1185">Reference proteome</keyword>
<organism evidence="1 2">
    <name type="scientific">Roseovarius tolerans</name>
    <dbReference type="NCBI Taxonomy" id="74031"/>
    <lineage>
        <taxon>Bacteria</taxon>
        <taxon>Pseudomonadati</taxon>
        <taxon>Pseudomonadota</taxon>
        <taxon>Alphaproteobacteria</taxon>
        <taxon>Rhodobacterales</taxon>
        <taxon>Roseobacteraceae</taxon>
        <taxon>Roseovarius</taxon>
    </lineage>
</organism>
<accession>A0A0L6CRA1</accession>
<reference evidence="2" key="1">
    <citation type="submission" date="2015-07" db="EMBL/GenBank/DDBJ databases">
        <title>Draft Genome Sequence of Roseovarius tolerans EL-164, a producer of N-Acylated Alanine Methyl Esters (NAMEs).</title>
        <authorList>
            <person name="Voget S."/>
            <person name="Bruns H."/>
            <person name="Wagner-Doebler I."/>
            <person name="Schulz S."/>
            <person name="Daniel R."/>
        </authorList>
    </citation>
    <scope>NUCLEOTIDE SEQUENCE [LARGE SCALE GENOMIC DNA]</scope>
    <source>
        <strain evidence="2">EL-164</strain>
    </source>
</reference>